<gene>
    <name evidence="1" type="ORF">Tco_0704076</name>
</gene>
<organism evidence="1 2">
    <name type="scientific">Tanacetum coccineum</name>
    <dbReference type="NCBI Taxonomy" id="301880"/>
    <lineage>
        <taxon>Eukaryota</taxon>
        <taxon>Viridiplantae</taxon>
        <taxon>Streptophyta</taxon>
        <taxon>Embryophyta</taxon>
        <taxon>Tracheophyta</taxon>
        <taxon>Spermatophyta</taxon>
        <taxon>Magnoliopsida</taxon>
        <taxon>eudicotyledons</taxon>
        <taxon>Gunneridae</taxon>
        <taxon>Pentapetalae</taxon>
        <taxon>asterids</taxon>
        <taxon>campanulids</taxon>
        <taxon>Asterales</taxon>
        <taxon>Asteraceae</taxon>
        <taxon>Asteroideae</taxon>
        <taxon>Anthemideae</taxon>
        <taxon>Anthemidinae</taxon>
        <taxon>Tanacetum</taxon>
    </lineage>
</organism>
<evidence type="ECO:0000313" key="2">
    <source>
        <dbReference type="Proteomes" id="UP001151760"/>
    </source>
</evidence>
<sequence>MEGAEIYFFDLYLGFHPVGGWGVRLLIMDEDHTSRYSVHQGAMSIVVLRLKRTSETSRDFFNNRILSGKGKDLYNGLCHKVALKVADYRRRKKLARFITNEIVAETWCAGYQSFQTVMVDSRSHLWQVFMEAVGSRTRHEYGLYHTQTDGQSVNLLNSVVGEQSVTKGISIGREWCDLVLKKEKLSTTNVGPFESSSGVGTGGLAGAEFTSHKIKLGNDDDHFPDEIFNLFSEKPVPSSNVSNLSLEDKDH</sequence>
<evidence type="ECO:0000313" key="1">
    <source>
        <dbReference type="EMBL" id="GJS71235.1"/>
    </source>
</evidence>
<reference evidence="1" key="2">
    <citation type="submission" date="2022-01" db="EMBL/GenBank/DDBJ databases">
        <authorList>
            <person name="Yamashiro T."/>
            <person name="Shiraishi A."/>
            <person name="Satake H."/>
            <person name="Nakayama K."/>
        </authorList>
    </citation>
    <scope>NUCLEOTIDE SEQUENCE</scope>
</reference>
<name>A0ABQ4Y0M5_9ASTR</name>
<proteinExistence type="predicted"/>
<comment type="caution">
    <text evidence="1">The sequence shown here is derived from an EMBL/GenBank/DDBJ whole genome shotgun (WGS) entry which is preliminary data.</text>
</comment>
<reference evidence="1" key="1">
    <citation type="journal article" date="2022" name="Int. J. Mol. Sci.">
        <title>Draft Genome of Tanacetum Coccineum: Genomic Comparison of Closely Related Tanacetum-Family Plants.</title>
        <authorList>
            <person name="Yamashiro T."/>
            <person name="Shiraishi A."/>
            <person name="Nakayama K."/>
            <person name="Satake H."/>
        </authorList>
    </citation>
    <scope>NUCLEOTIDE SEQUENCE</scope>
</reference>
<dbReference type="EMBL" id="BQNB010009992">
    <property type="protein sequence ID" value="GJS71235.1"/>
    <property type="molecule type" value="Genomic_DNA"/>
</dbReference>
<keyword evidence="2" id="KW-1185">Reference proteome</keyword>
<protein>
    <submittedName>
        <fullName evidence="1">Uncharacterized protein</fullName>
    </submittedName>
</protein>
<accession>A0ABQ4Y0M5</accession>
<dbReference type="Proteomes" id="UP001151760">
    <property type="component" value="Unassembled WGS sequence"/>
</dbReference>